<dbReference type="Proteomes" id="UP000576480">
    <property type="component" value="Unassembled WGS sequence"/>
</dbReference>
<dbReference type="PANTHER" id="PTHR12526">
    <property type="entry name" value="GLYCOSYLTRANSFERASE"/>
    <property type="match status" value="1"/>
</dbReference>
<reference evidence="1 2" key="1">
    <citation type="journal article" date="2020" name="Front. Microbiol.">
        <title>Single-cell genomics of novel Actinobacteria with the Wood-Ljungdahl pathway discovered in a serpentinizing system.</title>
        <authorList>
            <person name="Merino N."/>
            <person name="Kawai M."/>
            <person name="Boyd E.S."/>
            <person name="Colman D.R."/>
            <person name="McGlynn S.E."/>
            <person name="Nealson K.H."/>
            <person name="Kurokawa K."/>
            <person name="Hongoh Y."/>
        </authorList>
    </citation>
    <scope>NUCLEOTIDE SEQUENCE [LARGE SCALE GENOMIC DNA]</scope>
    <source>
        <strain evidence="1 2">S43</strain>
    </source>
</reference>
<dbReference type="PANTHER" id="PTHR12526:SF639">
    <property type="entry name" value="GLYCOSYL TRANSFERASE GROUP 1"/>
    <property type="match status" value="1"/>
</dbReference>
<organism evidence="1 2">
    <name type="scientific">Candidatus Hakubella thermalkaliphila</name>
    <dbReference type="NCBI Taxonomy" id="2754717"/>
    <lineage>
        <taxon>Bacteria</taxon>
        <taxon>Bacillati</taxon>
        <taxon>Actinomycetota</taxon>
        <taxon>Actinomycetota incertae sedis</taxon>
        <taxon>Candidatus Hakubellales</taxon>
        <taxon>Candidatus Hakubellaceae</taxon>
        <taxon>Candidatus Hakubella</taxon>
    </lineage>
</organism>
<gene>
    <name evidence="1" type="ORF">HKBW3S43_01715</name>
</gene>
<dbReference type="RefSeq" id="WP_176230391.1">
    <property type="nucleotide sequence ID" value="NZ_BLSB01000298.1"/>
</dbReference>
<evidence type="ECO:0008006" key="3">
    <source>
        <dbReference type="Google" id="ProtNLM"/>
    </source>
</evidence>
<feature type="non-terminal residue" evidence="1">
    <location>
        <position position="1"/>
    </location>
</feature>
<dbReference type="SUPFAM" id="SSF53756">
    <property type="entry name" value="UDP-Glycosyltransferase/glycogen phosphorylase"/>
    <property type="match status" value="1"/>
</dbReference>
<dbReference type="Pfam" id="PF13692">
    <property type="entry name" value="Glyco_trans_1_4"/>
    <property type="match status" value="1"/>
</dbReference>
<dbReference type="AlphaFoldDB" id="A0A6V8PU61"/>
<proteinExistence type="predicted"/>
<comment type="caution">
    <text evidence="1">The sequence shown here is derived from an EMBL/GenBank/DDBJ whole genome shotgun (WGS) entry which is preliminary data.</text>
</comment>
<dbReference type="Gene3D" id="3.40.50.2000">
    <property type="entry name" value="Glycogen Phosphorylase B"/>
    <property type="match status" value="2"/>
</dbReference>
<sequence length="138" mass="15463">QNANPAGLEDIVDFTGKVDYDQTPHYLCLGDLAVSPKLAKTEANLKIPNYMAAGLPVVVFDIPINHDYLGELGVYARYGDPVSLAEKIMELADDEVRLRHLQKLVRERAEKAWSWDTSARKLTQIYRMVVDHHAGGKT</sequence>
<dbReference type="EMBL" id="BLSB01000298">
    <property type="protein sequence ID" value="GFP35928.1"/>
    <property type="molecule type" value="Genomic_DNA"/>
</dbReference>
<accession>A0A6V8PU61</accession>
<evidence type="ECO:0000313" key="1">
    <source>
        <dbReference type="EMBL" id="GFP35928.1"/>
    </source>
</evidence>
<dbReference type="GO" id="GO:0016757">
    <property type="term" value="F:glycosyltransferase activity"/>
    <property type="evidence" value="ECO:0007669"/>
    <property type="project" value="TreeGrafter"/>
</dbReference>
<evidence type="ECO:0000313" key="2">
    <source>
        <dbReference type="Proteomes" id="UP000576480"/>
    </source>
</evidence>
<name>A0A6V8PU61_9ACTN</name>
<protein>
    <recommendedName>
        <fullName evidence="3">Glycosyl transferase family 1 domain-containing protein</fullName>
    </recommendedName>
</protein>